<dbReference type="RefSeq" id="WP_090469005.1">
    <property type="nucleotide sequence ID" value="NZ_FOWF01000002.1"/>
</dbReference>
<feature type="domain" description="VTT" evidence="7">
    <location>
        <begin position="84"/>
        <end position="201"/>
    </location>
</feature>
<evidence type="ECO:0000256" key="1">
    <source>
        <dbReference type="ARBA" id="ARBA00004651"/>
    </source>
</evidence>
<evidence type="ECO:0000313" key="8">
    <source>
        <dbReference type="EMBL" id="SFU27857.1"/>
    </source>
</evidence>
<keyword evidence="3 6" id="KW-0812">Transmembrane</keyword>
<comment type="similarity">
    <text evidence="6">Belongs to the TVP38/TMEM64 family.</text>
</comment>
<keyword evidence="4 6" id="KW-1133">Transmembrane helix</keyword>
<evidence type="ECO:0000256" key="5">
    <source>
        <dbReference type="ARBA" id="ARBA00023136"/>
    </source>
</evidence>
<dbReference type="Proteomes" id="UP000198817">
    <property type="component" value="Unassembled WGS sequence"/>
</dbReference>
<gene>
    <name evidence="8" type="ORF">SAMN05216508_10119</name>
</gene>
<evidence type="ECO:0000259" key="7">
    <source>
        <dbReference type="Pfam" id="PF09335"/>
    </source>
</evidence>
<evidence type="ECO:0000256" key="4">
    <source>
        <dbReference type="ARBA" id="ARBA00022989"/>
    </source>
</evidence>
<reference evidence="8 9" key="1">
    <citation type="submission" date="2016-10" db="EMBL/GenBank/DDBJ databases">
        <authorList>
            <person name="de Groot N.N."/>
        </authorList>
    </citation>
    <scope>NUCLEOTIDE SEQUENCE [LARGE SCALE GENOMIC DNA]</scope>
    <source>
        <strain evidence="8 9">KHGC13</strain>
    </source>
</reference>
<sequence length="252" mass="27957">MRRRTKNNKKTPAERARDLFSLLKALILIGILCGIPAYILLCHQEVLSNLNSLHDVLTLFRSHSEQSAVLYLGAQILQIVISVLPGQVFQIAAGYIFGFLPGLLLSLIGAAAGTTVTYFLAYILGKDAMFLILGKEKSEKLVNVLNGEKAYLIVFLLYLIPGMPKDLCCYVAGVSDMKFRPFLILSVVGRTPAMCMSLLYGVMYLHHYHLGMGIIAGAAGVLLLLLLLFRKKLMALFDRFYRRITAEKQAAE</sequence>
<dbReference type="EMBL" id="FPBT01000001">
    <property type="protein sequence ID" value="SFU27857.1"/>
    <property type="molecule type" value="Genomic_DNA"/>
</dbReference>
<dbReference type="InterPro" id="IPR015414">
    <property type="entry name" value="TMEM64"/>
</dbReference>
<feature type="transmembrane region" description="Helical" evidence="6">
    <location>
        <begin position="68"/>
        <end position="89"/>
    </location>
</feature>
<comment type="subcellular location">
    <subcellularLocation>
        <location evidence="1 6">Cell membrane</location>
        <topology evidence="1 6">Multi-pass membrane protein</topology>
    </subcellularLocation>
</comment>
<dbReference type="STRING" id="155865.SAMN05216515_10219"/>
<keyword evidence="9" id="KW-1185">Reference proteome</keyword>
<accession>A0A1I7EVC1</accession>
<dbReference type="Pfam" id="PF09335">
    <property type="entry name" value="VTT_dom"/>
    <property type="match status" value="1"/>
</dbReference>
<feature type="transmembrane region" description="Helical" evidence="6">
    <location>
        <begin position="208"/>
        <end position="229"/>
    </location>
</feature>
<feature type="transmembrane region" description="Helical" evidence="6">
    <location>
        <begin position="96"/>
        <end position="121"/>
    </location>
</feature>
<evidence type="ECO:0000256" key="3">
    <source>
        <dbReference type="ARBA" id="ARBA00022692"/>
    </source>
</evidence>
<dbReference type="PANTHER" id="PTHR12677">
    <property type="entry name" value="GOLGI APPARATUS MEMBRANE PROTEIN TVP38-RELATED"/>
    <property type="match status" value="1"/>
</dbReference>
<dbReference type="InterPro" id="IPR032816">
    <property type="entry name" value="VTT_dom"/>
</dbReference>
<evidence type="ECO:0000256" key="2">
    <source>
        <dbReference type="ARBA" id="ARBA00022475"/>
    </source>
</evidence>
<proteinExistence type="inferred from homology"/>
<dbReference type="PANTHER" id="PTHR12677:SF59">
    <property type="entry name" value="GOLGI APPARATUS MEMBRANE PROTEIN TVP38-RELATED"/>
    <property type="match status" value="1"/>
</dbReference>
<organism evidence="8 9">
    <name type="scientific">Eubacterium pyruvativorans</name>
    <dbReference type="NCBI Taxonomy" id="155865"/>
    <lineage>
        <taxon>Bacteria</taxon>
        <taxon>Bacillati</taxon>
        <taxon>Bacillota</taxon>
        <taxon>Clostridia</taxon>
        <taxon>Eubacteriales</taxon>
        <taxon>Eubacteriaceae</taxon>
        <taxon>Eubacterium</taxon>
    </lineage>
</organism>
<keyword evidence="2 6" id="KW-1003">Cell membrane</keyword>
<evidence type="ECO:0000256" key="6">
    <source>
        <dbReference type="RuleBase" id="RU366058"/>
    </source>
</evidence>
<dbReference type="OrthoDB" id="3173541at2"/>
<dbReference type="AlphaFoldDB" id="A0A1I7EVC1"/>
<evidence type="ECO:0000313" key="9">
    <source>
        <dbReference type="Proteomes" id="UP000198817"/>
    </source>
</evidence>
<feature type="transmembrane region" description="Helical" evidence="6">
    <location>
        <begin position="21"/>
        <end position="41"/>
    </location>
</feature>
<protein>
    <recommendedName>
        <fullName evidence="6">TVP38/TMEM64 family membrane protein</fullName>
    </recommendedName>
</protein>
<feature type="transmembrane region" description="Helical" evidence="6">
    <location>
        <begin position="182"/>
        <end position="202"/>
    </location>
</feature>
<name>A0A1I7EVC1_9FIRM</name>
<keyword evidence="5 6" id="KW-0472">Membrane</keyword>
<dbReference type="GO" id="GO:0005886">
    <property type="term" value="C:plasma membrane"/>
    <property type="evidence" value="ECO:0007669"/>
    <property type="project" value="UniProtKB-SubCell"/>
</dbReference>